<feature type="transmembrane region" description="Helical" evidence="7">
    <location>
        <begin position="300"/>
        <end position="318"/>
    </location>
</feature>
<evidence type="ECO:0000256" key="2">
    <source>
        <dbReference type="ARBA" id="ARBA00022448"/>
    </source>
</evidence>
<feature type="transmembrane region" description="Helical" evidence="7">
    <location>
        <begin position="120"/>
        <end position="137"/>
    </location>
</feature>
<keyword evidence="3 7" id="KW-0812">Transmembrane</keyword>
<feature type="transmembrane region" description="Helical" evidence="7">
    <location>
        <begin position="90"/>
        <end position="108"/>
    </location>
</feature>
<evidence type="ECO:0000313" key="8">
    <source>
        <dbReference type="EMBL" id="KAK5951809.1"/>
    </source>
</evidence>
<evidence type="ECO:0000313" key="9">
    <source>
        <dbReference type="Proteomes" id="UP001316803"/>
    </source>
</evidence>
<feature type="transmembrane region" description="Helical" evidence="7">
    <location>
        <begin position="393"/>
        <end position="416"/>
    </location>
</feature>
<feature type="compositionally biased region" description="Polar residues" evidence="6">
    <location>
        <begin position="1"/>
        <end position="16"/>
    </location>
</feature>
<evidence type="ECO:0000256" key="5">
    <source>
        <dbReference type="ARBA" id="ARBA00023136"/>
    </source>
</evidence>
<dbReference type="EMBL" id="JAKLMC020000018">
    <property type="protein sequence ID" value="KAK5951809.1"/>
    <property type="molecule type" value="Genomic_DNA"/>
</dbReference>
<evidence type="ECO:0008006" key="10">
    <source>
        <dbReference type="Google" id="ProtNLM"/>
    </source>
</evidence>
<evidence type="ECO:0000256" key="6">
    <source>
        <dbReference type="SAM" id="MobiDB-lite"/>
    </source>
</evidence>
<dbReference type="Gene3D" id="1.20.1250.20">
    <property type="entry name" value="MFS general substrate transporter like domains"/>
    <property type="match status" value="2"/>
</dbReference>
<keyword evidence="4 7" id="KW-1133">Transmembrane helix</keyword>
<evidence type="ECO:0000256" key="4">
    <source>
        <dbReference type="ARBA" id="ARBA00022989"/>
    </source>
</evidence>
<accession>A0AAN8EBV9</accession>
<dbReference type="Proteomes" id="UP001316803">
    <property type="component" value="Unassembled WGS sequence"/>
</dbReference>
<dbReference type="AlphaFoldDB" id="A0AAN8EBV9"/>
<name>A0AAN8EBV9_9EURO</name>
<protein>
    <recommendedName>
        <fullName evidence="10">Allantoate permease</fullName>
    </recommendedName>
</protein>
<proteinExistence type="predicted"/>
<comment type="subcellular location">
    <subcellularLocation>
        <location evidence="1">Membrane</location>
        <topology evidence="1">Multi-pass membrane protein</topology>
    </subcellularLocation>
</comment>
<feature type="transmembrane region" description="Helical" evidence="7">
    <location>
        <begin position="149"/>
        <end position="170"/>
    </location>
</feature>
<reference evidence="8 9" key="1">
    <citation type="submission" date="2022-12" db="EMBL/GenBank/DDBJ databases">
        <title>Genomic features and morphological characterization of a novel Knufia sp. strain isolated from spacecraft assembly facility.</title>
        <authorList>
            <person name="Teixeira M."/>
            <person name="Chander A.M."/>
            <person name="Stajich J.E."/>
            <person name="Venkateswaran K."/>
        </authorList>
    </citation>
    <scope>NUCLEOTIDE SEQUENCE [LARGE SCALE GENOMIC DNA]</scope>
    <source>
        <strain evidence="8 9">FJI-L2-BK-P2</strain>
    </source>
</reference>
<dbReference type="PANTHER" id="PTHR43791">
    <property type="entry name" value="PERMEASE-RELATED"/>
    <property type="match status" value="1"/>
</dbReference>
<sequence>MTYDLKNSMSKQSRNSGGEVDNDKTDVVVDQAVDIQLSQEQNRRLRKKVDLVVLPIMLVTATISFLDKNGMAYAAVLGMRDEANLVGQQYSWLSSIFYLGYLVMQFPISWMVTKVPIGKFMGIITICWGVCICLMAACKNFAGLAAIRFFLGVFEAAVMPVFMVLTALWYRREEQALRTAVWYNTLAGIFGGVLSYATGQIGGKLSPWKNQTGTKTVASWKFSQVRETLRDPKYWVLVVNIVAWSVVNSGTTNFNPLIISGYGFSRTKTTLMATPQAAVAFVAQLIASTIAYFVPTIRCLIWTLSCLPAVAGAVMVHVLDTEQNRTASLIGVYLMGFYNVAWVMMISLVSSNNAGLTKKAFASTSVAVIYAAGNIIGPQFFLGSQAPKYPLGIFAMMVSFAIEAVCGIVYGGLCYYENKRRDRMYGKYDPHAVNSETLAVDDEDQTDGQNKNFRYAY</sequence>
<dbReference type="SUPFAM" id="SSF103473">
    <property type="entry name" value="MFS general substrate transporter"/>
    <property type="match status" value="1"/>
</dbReference>
<keyword evidence="5 7" id="KW-0472">Membrane</keyword>
<feature type="transmembrane region" description="Helical" evidence="7">
    <location>
        <begin position="271"/>
        <end position="293"/>
    </location>
</feature>
<dbReference type="InterPro" id="IPR036259">
    <property type="entry name" value="MFS_trans_sf"/>
</dbReference>
<feature type="transmembrane region" description="Helical" evidence="7">
    <location>
        <begin position="361"/>
        <end position="381"/>
    </location>
</feature>
<dbReference type="GO" id="GO:0022857">
    <property type="term" value="F:transmembrane transporter activity"/>
    <property type="evidence" value="ECO:0007669"/>
    <property type="project" value="InterPro"/>
</dbReference>
<dbReference type="InterPro" id="IPR011701">
    <property type="entry name" value="MFS"/>
</dbReference>
<gene>
    <name evidence="8" type="ORF">OHC33_007101</name>
</gene>
<feature type="transmembrane region" description="Helical" evidence="7">
    <location>
        <begin position="330"/>
        <end position="349"/>
    </location>
</feature>
<comment type="caution">
    <text evidence="8">The sequence shown here is derived from an EMBL/GenBank/DDBJ whole genome shotgun (WGS) entry which is preliminary data.</text>
</comment>
<dbReference type="PANTHER" id="PTHR43791:SF36">
    <property type="entry name" value="TRANSPORTER, PUTATIVE (AFU_ORTHOLOGUE AFUA_6G08340)-RELATED"/>
    <property type="match status" value="1"/>
</dbReference>
<feature type="region of interest" description="Disordered" evidence="6">
    <location>
        <begin position="1"/>
        <end position="22"/>
    </location>
</feature>
<evidence type="ECO:0000256" key="1">
    <source>
        <dbReference type="ARBA" id="ARBA00004141"/>
    </source>
</evidence>
<keyword evidence="2" id="KW-0813">Transport</keyword>
<feature type="transmembrane region" description="Helical" evidence="7">
    <location>
        <begin position="49"/>
        <end position="66"/>
    </location>
</feature>
<evidence type="ECO:0000256" key="7">
    <source>
        <dbReference type="SAM" id="Phobius"/>
    </source>
</evidence>
<dbReference type="GO" id="GO:0016020">
    <property type="term" value="C:membrane"/>
    <property type="evidence" value="ECO:0007669"/>
    <property type="project" value="UniProtKB-SubCell"/>
</dbReference>
<evidence type="ECO:0000256" key="3">
    <source>
        <dbReference type="ARBA" id="ARBA00022692"/>
    </source>
</evidence>
<organism evidence="8 9">
    <name type="scientific">Knufia fluminis</name>
    <dbReference type="NCBI Taxonomy" id="191047"/>
    <lineage>
        <taxon>Eukaryota</taxon>
        <taxon>Fungi</taxon>
        <taxon>Dikarya</taxon>
        <taxon>Ascomycota</taxon>
        <taxon>Pezizomycotina</taxon>
        <taxon>Eurotiomycetes</taxon>
        <taxon>Chaetothyriomycetidae</taxon>
        <taxon>Chaetothyriales</taxon>
        <taxon>Trichomeriaceae</taxon>
        <taxon>Knufia</taxon>
    </lineage>
</organism>
<dbReference type="Pfam" id="PF07690">
    <property type="entry name" value="MFS_1"/>
    <property type="match status" value="1"/>
</dbReference>
<keyword evidence="9" id="KW-1185">Reference proteome</keyword>